<dbReference type="HOGENOM" id="CLU_2133135_0_0_1"/>
<dbReference type="InParanoid" id="G2YIC6"/>
<accession>G2YIC6</accession>
<proteinExistence type="predicted"/>
<dbReference type="InterPro" id="IPR016169">
    <property type="entry name" value="FAD-bd_PCMH_sub2"/>
</dbReference>
<protein>
    <submittedName>
        <fullName evidence="1">Uncharacterized protein</fullName>
    </submittedName>
</protein>
<reference evidence="2" key="1">
    <citation type="journal article" date="2011" name="PLoS Genet.">
        <title>Genomic analysis of the necrotrophic fungal pathogens Sclerotinia sclerotiorum and Botrytis cinerea.</title>
        <authorList>
            <person name="Amselem J."/>
            <person name="Cuomo C.A."/>
            <person name="van Kan J.A."/>
            <person name="Viaud M."/>
            <person name="Benito E.P."/>
            <person name="Couloux A."/>
            <person name="Coutinho P.M."/>
            <person name="de Vries R.P."/>
            <person name="Dyer P.S."/>
            <person name="Fillinger S."/>
            <person name="Fournier E."/>
            <person name="Gout L."/>
            <person name="Hahn M."/>
            <person name="Kohn L."/>
            <person name="Lapalu N."/>
            <person name="Plummer K.M."/>
            <person name="Pradier J.M."/>
            <person name="Quevillon E."/>
            <person name="Sharon A."/>
            <person name="Simon A."/>
            <person name="ten Have A."/>
            <person name="Tudzynski B."/>
            <person name="Tudzynski P."/>
            <person name="Wincker P."/>
            <person name="Andrew M."/>
            <person name="Anthouard V."/>
            <person name="Beever R.E."/>
            <person name="Beffa R."/>
            <person name="Benoit I."/>
            <person name="Bouzid O."/>
            <person name="Brault B."/>
            <person name="Chen Z."/>
            <person name="Choquer M."/>
            <person name="Collemare J."/>
            <person name="Cotton P."/>
            <person name="Danchin E.G."/>
            <person name="Da Silva C."/>
            <person name="Gautier A."/>
            <person name="Giraud C."/>
            <person name="Giraud T."/>
            <person name="Gonzalez C."/>
            <person name="Grossetete S."/>
            <person name="Guldener U."/>
            <person name="Henrissat B."/>
            <person name="Howlett B.J."/>
            <person name="Kodira C."/>
            <person name="Kretschmer M."/>
            <person name="Lappartient A."/>
            <person name="Leroch M."/>
            <person name="Levis C."/>
            <person name="Mauceli E."/>
            <person name="Neuveglise C."/>
            <person name="Oeser B."/>
            <person name="Pearson M."/>
            <person name="Poulain J."/>
            <person name="Poussereau N."/>
            <person name="Quesneville H."/>
            <person name="Rascle C."/>
            <person name="Schumacher J."/>
            <person name="Segurens B."/>
            <person name="Sexton A."/>
            <person name="Silva E."/>
            <person name="Sirven C."/>
            <person name="Soanes D.M."/>
            <person name="Talbot N.J."/>
            <person name="Templeton M."/>
            <person name="Yandava C."/>
            <person name="Yarden O."/>
            <person name="Zeng Q."/>
            <person name="Rollins J.A."/>
            <person name="Lebrun M.H."/>
            <person name="Dickman M."/>
        </authorList>
    </citation>
    <scope>NUCLEOTIDE SEQUENCE [LARGE SCALE GENOMIC DNA]</scope>
    <source>
        <strain evidence="2">T4</strain>
    </source>
</reference>
<sequence length="113" mass="12801">MDCLILLDNFPGKLLLPDSDRYTTNKISYFATFENEVSPAFLIQPTDAQEVSDIISCARSALFTGDNRTQFRAFDGRGTTYYENSTSPEFIQALNDFPVGTPEKEMQYQLLHS</sequence>
<evidence type="ECO:0000313" key="2">
    <source>
        <dbReference type="Proteomes" id="UP000008177"/>
    </source>
</evidence>
<dbReference type="Gene3D" id="3.30.465.10">
    <property type="match status" value="1"/>
</dbReference>
<dbReference type="EMBL" id="FQ790337">
    <property type="protein sequence ID" value="CCD51463.1"/>
    <property type="molecule type" value="Genomic_DNA"/>
</dbReference>
<evidence type="ECO:0000313" key="1">
    <source>
        <dbReference type="EMBL" id="CCD51463.1"/>
    </source>
</evidence>
<dbReference type="AlphaFoldDB" id="G2YIC6"/>
<name>G2YIC6_BOTF4</name>
<dbReference type="Proteomes" id="UP000008177">
    <property type="component" value="Unplaced contigs"/>
</dbReference>
<organism evidence="1 2">
    <name type="scientific">Botryotinia fuckeliana (strain T4)</name>
    <name type="common">Noble rot fungus</name>
    <name type="synonym">Botrytis cinerea</name>
    <dbReference type="NCBI Taxonomy" id="999810"/>
    <lineage>
        <taxon>Eukaryota</taxon>
        <taxon>Fungi</taxon>
        <taxon>Dikarya</taxon>
        <taxon>Ascomycota</taxon>
        <taxon>Pezizomycotina</taxon>
        <taxon>Leotiomycetes</taxon>
        <taxon>Helotiales</taxon>
        <taxon>Sclerotiniaceae</taxon>
        <taxon>Botrytis</taxon>
    </lineage>
</organism>
<gene>
    <name evidence="1" type="ORF">BofuT4_P017690.1</name>
</gene>